<reference evidence="2" key="1">
    <citation type="journal article" date="2023" name="Science">
        <title>Genome structures resolve the early diversification of teleost fishes.</title>
        <authorList>
            <person name="Parey E."/>
            <person name="Louis A."/>
            <person name="Montfort J."/>
            <person name="Bouchez O."/>
            <person name="Roques C."/>
            <person name="Iampietro C."/>
            <person name="Lluch J."/>
            <person name="Castinel A."/>
            <person name="Donnadieu C."/>
            <person name="Desvignes T."/>
            <person name="Floi Bucao C."/>
            <person name="Jouanno E."/>
            <person name="Wen M."/>
            <person name="Mejri S."/>
            <person name="Dirks R."/>
            <person name="Jansen H."/>
            <person name="Henkel C."/>
            <person name="Chen W.J."/>
            <person name="Zahm M."/>
            <person name="Cabau C."/>
            <person name="Klopp C."/>
            <person name="Thompson A.W."/>
            <person name="Robinson-Rechavi M."/>
            <person name="Braasch I."/>
            <person name="Lecointre G."/>
            <person name="Bobe J."/>
            <person name="Postlethwait J.H."/>
            <person name="Berthelot C."/>
            <person name="Roest Crollius H."/>
            <person name="Guiguen Y."/>
        </authorList>
    </citation>
    <scope>NUCLEOTIDE SEQUENCE</scope>
    <source>
        <strain evidence="2">NC1722</strain>
    </source>
</reference>
<evidence type="ECO:0000313" key="2">
    <source>
        <dbReference type="EMBL" id="KAJ8407334.1"/>
    </source>
</evidence>
<evidence type="ECO:0000256" key="1">
    <source>
        <dbReference type="SAM" id="SignalP"/>
    </source>
</evidence>
<keyword evidence="1" id="KW-0732">Signal</keyword>
<dbReference type="Proteomes" id="UP001221898">
    <property type="component" value="Unassembled WGS sequence"/>
</dbReference>
<name>A0AAD7SR20_9TELE</name>
<protein>
    <recommendedName>
        <fullName evidence="4">Secreted protein</fullName>
    </recommendedName>
</protein>
<proteinExistence type="predicted"/>
<evidence type="ECO:0008006" key="4">
    <source>
        <dbReference type="Google" id="ProtNLM"/>
    </source>
</evidence>
<keyword evidence="3" id="KW-1185">Reference proteome</keyword>
<sequence>MLDLLYASGAVLCVPLAACQRQYFCRASTAQREGSRGGWLCQQSWRKRLLCQHVAYPPPPKNQARQRVCNPFTLRTPRTSVLIPRTCKLILTHRTVNSHTVPPPRPSPSAALHSLLSPYRPGTFFRFPQTEASPER</sequence>
<dbReference type="EMBL" id="JAINUG010000039">
    <property type="protein sequence ID" value="KAJ8407334.1"/>
    <property type="molecule type" value="Genomic_DNA"/>
</dbReference>
<gene>
    <name evidence="2" type="ORF">AAFF_G00279080</name>
</gene>
<accession>A0AAD7SR20</accession>
<organism evidence="2 3">
    <name type="scientific">Aldrovandia affinis</name>
    <dbReference type="NCBI Taxonomy" id="143900"/>
    <lineage>
        <taxon>Eukaryota</taxon>
        <taxon>Metazoa</taxon>
        <taxon>Chordata</taxon>
        <taxon>Craniata</taxon>
        <taxon>Vertebrata</taxon>
        <taxon>Euteleostomi</taxon>
        <taxon>Actinopterygii</taxon>
        <taxon>Neopterygii</taxon>
        <taxon>Teleostei</taxon>
        <taxon>Notacanthiformes</taxon>
        <taxon>Halosauridae</taxon>
        <taxon>Aldrovandia</taxon>
    </lineage>
</organism>
<dbReference type="AlphaFoldDB" id="A0AAD7SR20"/>
<evidence type="ECO:0000313" key="3">
    <source>
        <dbReference type="Proteomes" id="UP001221898"/>
    </source>
</evidence>
<comment type="caution">
    <text evidence="2">The sequence shown here is derived from an EMBL/GenBank/DDBJ whole genome shotgun (WGS) entry which is preliminary data.</text>
</comment>
<feature type="chain" id="PRO_5042077041" description="Secreted protein" evidence="1">
    <location>
        <begin position="20"/>
        <end position="136"/>
    </location>
</feature>
<feature type="signal peptide" evidence="1">
    <location>
        <begin position="1"/>
        <end position="19"/>
    </location>
</feature>